<dbReference type="GO" id="GO:0016747">
    <property type="term" value="F:acyltransferase activity, transferring groups other than amino-acyl groups"/>
    <property type="evidence" value="ECO:0007669"/>
    <property type="project" value="InterPro"/>
</dbReference>
<dbReference type="PANTHER" id="PTHR23028">
    <property type="entry name" value="ACETYLTRANSFERASE"/>
    <property type="match status" value="1"/>
</dbReference>
<dbReference type="InterPro" id="IPR002656">
    <property type="entry name" value="Acyl_transf_3_dom"/>
</dbReference>
<keyword evidence="1" id="KW-1133">Transmembrane helix</keyword>
<feature type="transmembrane region" description="Helical" evidence="1">
    <location>
        <begin position="126"/>
        <end position="145"/>
    </location>
</feature>
<feature type="transmembrane region" description="Helical" evidence="1">
    <location>
        <begin position="258"/>
        <end position="276"/>
    </location>
</feature>
<feature type="domain" description="Acyltransferase 3" evidence="2">
    <location>
        <begin position="43"/>
        <end position="401"/>
    </location>
</feature>
<name>A0AAD5TYA1_9FUNG</name>
<dbReference type="Proteomes" id="UP001211065">
    <property type="component" value="Unassembled WGS sequence"/>
</dbReference>
<comment type="caution">
    <text evidence="3">The sequence shown here is derived from an EMBL/GenBank/DDBJ whole genome shotgun (WGS) entry which is preliminary data.</text>
</comment>
<dbReference type="AlphaFoldDB" id="A0AAD5TYA1"/>
<dbReference type="EMBL" id="JADGJW010000840">
    <property type="protein sequence ID" value="KAJ3211344.1"/>
    <property type="molecule type" value="Genomic_DNA"/>
</dbReference>
<feature type="transmembrane region" description="Helical" evidence="1">
    <location>
        <begin position="345"/>
        <end position="368"/>
    </location>
</feature>
<dbReference type="InterPro" id="IPR050879">
    <property type="entry name" value="Acyltransferase_3"/>
</dbReference>
<keyword evidence="1" id="KW-0472">Membrane</keyword>
<evidence type="ECO:0000313" key="4">
    <source>
        <dbReference type="Proteomes" id="UP001211065"/>
    </source>
</evidence>
<evidence type="ECO:0000313" key="3">
    <source>
        <dbReference type="EMBL" id="KAJ3211344.1"/>
    </source>
</evidence>
<keyword evidence="1" id="KW-0812">Transmembrane</keyword>
<feature type="transmembrane region" description="Helical" evidence="1">
    <location>
        <begin position="283"/>
        <end position="301"/>
    </location>
</feature>
<evidence type="ECO:0000256" key="1">
    <source>
        <dbReference type="SAM" id="Phobius"/>
    </source>
</evidence>
<dbReference type="Pfam" id="PF01757">
    <property type="entry name" value="Acyl_transf_3"/>
    <property type="match status" value="1"/>
</dbReference>
<proteinExistence type="predicted"/>
<protein>
    <recommendedName>
        <fullName evidence="2">Acyltransferase 3 domain-containing protein</fullName>
    </recommendedName>
</protein>
<evidence type="ECO:0000259" key="2">
    <source>
        <dbReference type="Pfam" id="PF01757"/>
    </source>
</evidence>
<accession>A0AAD5TYA1</accession>
<dbReference type="PANTHER" id="PTHR23028:SF134">
    <property type="entry name" value="PUTATIVE (AFU_ORTHOLOGUE AFUA_4G08520)-RELATED"/>
    <property type="match status" value="1"/>
</dbReference>
<reference evidence="3" key="1">
    <citation type="submission" date="2020-05" db="EMBL/GenBank/DDBJ databases">
        <title>Phylogenomic resolution of chytrid fungi.</title>
        <authorList>
            <person name="Stajich J.E."/>
            <person name="Amses K."/>
            <person name="Simmons R."/>
            <person name="Seto K."/>
            <person name="Myers J."/>
            <person name="Bonds A."/>
            <person name="Quandt C.A."/>
            <person name="Barry K."/>
            <person name="Liu P."/>
            <person name="Grigoriev I."/>
            <person name="Longcore J.E."/>
            <person name="James T.Y."/>
        </authorList>
    </citation>
    <scope>NUCLEOTIDE SEQUENCE</scope>
    <source>
        <strain evidence="3">JEL0476</strain>
    </source>
</reference>
<organism evidence="3 4">
    <name type="scientific">Clydaea vesicula</name>
    <dbReference type="NCBI Taxonomy" id="447962"/>
    <lineage>
        <taxon>Eukaryota</taxon>
        <taxon>Fungi</taxon>
        <taxon>Fungi incertae sedis</taxon>
        <taxon>Chytridiomycota</taxon>
        <taxon>Chytridiomycota incertae sedis</taxon>
        <taxon>Chytridiomycetes</taxon>
        <taxon>Lobulomycetales</taxon>
        <taxon>Lobulomycetaceae</taxon>
        <taxon>Clydaea</taxon>
    </lineage>
</organism>
<sequence length="420" mass="48893">MSFFNWNKKKDESQEALLYDKDDNKDLKNDTITTKATAPPRFHYYDGLRGWASLQVYASHNYSQSFHKVDSNGLFTKIFKNILIGRRYHIPIFFVLSGRLIALSLLKRPTLPNFTSTCVRRVLRLGFPLFGGFFLFWFFGALGFYKINVLSEELKKNSPIAYLNHFKENPWVKDPDWRQFSRIFFGIAQLFNFHNLSYPVQGVIWTLYVEFFNSYYIYILAMIASQCNVVGKVLIYSVVQIFSLFSFRSEPHTPDGNAAYFVGGLIIAELANAGLYKWINTKSYWWIVHAIFFFIPIVAFVPDVQASVEDFINNDIYKRLIMTKGSEVIDNNWVKDRQVWFRVDLFRYLVGTCCITLLELNSIVRGLFSTKVMKWLGMASYGLYLIHPMWSSIMYGRLIPIVDTLFSGFSHLTQAGFKIN</sequence>
<keyword evidence="4" id="KW-1185">Reference proteome</keyword>
<gene>
    <name evidence="3" type="ORF">HK099_008037</name>
</gene>